<dbReference type="EMBL" id="CAJNOO010001738">
    <property type="protein sequence ID" value="CAF1193077.1"/>
    <property type="molecule type" value="Genomic_DNA"/>
</dbReference>
<gene>
    <name evidence="2" type="ORF">RFH988_LOCUS24169</name>
    <name evidence="1" type="ORF">SEV965_LOCUS15509</name>
</gene>
<accession>A0A814VUF7</accession>
<comment type="caution">
    <text evidence="2">The sequence shown here is derived from an EMBL/GenBank/DDBJ whole genome shotgun (WGS) entry which is preliminary data.</text>
</comment>
<dbReference type="AlphaFoldDB" id="A0A814VUF7"/>
<dbReference type="Proteomes" id="UP000663882">
    <property type="component" value="Unassembled WGS sequence"/>
</dbReference>
<name>A0A814VUF7_9BILA</name>
<organism evidence="2 3">
    <name type="scientific">Rotaria sordida</name>
    <dbReference type="NCBI Taxonomy" id="392033"/>
    <lineage>
        <taxon>Eukaryota</taxon>
        <taxon>Metazoa</taxon>
        <taxon>Spiralia</taxon>
        <taxon>Gnathifera</taxon>
        <taxon>Rotifera</taxon>
        <taxon>Eurotatoria</taxon>
        <taxon>Bdelloidea</taxon>
        <taxon>Philodinida</taxon>
        <taxon>Philodinidae</taxon>
        <taxon>Rotaria</taxon>
    </lineage>
</organism>
<dbReference type="Proteomes" id="UP000663889">
    <property type="component" value="Unassembled WGS sequence"/>
</dbReference>
<sequence length="80" mass="9201">MKSAYRKLIALSQILQRVSDDTIDDETPMDTQMAETKAAIKNNEEELQRFIIRETFQLLVSVDGVAKLKPALYPCKRMKI</sequence>
<reference evidence="2" key="1">
    <citation type="submission" date="2021-02" db="EMBL/GenBank/DDBJ databases">
        <authorList>
            <person name="Nowell W R."/>
        </authorList>
    </citation>
    <scope>NUCLEOTIDE SEQUENCE</scope>
</reference>
<evidence type="ECO:0000313" key="2">
    <source>
        <dbReference type="EMBL" id="CAF1193077.1"/>
    </source>
</evidence>
<evidence type="ECO:0000313" key="1">
    <source>
        <dbReference type="EMBL" id="CAF1093887.1"/>
    </source>
</evidence>
<dbReference type="EMBL" id="CAJNOU010000813">
    <property type="protein sequence ID" value="CAF1093887.1"/>
    <property type="molecule type" value="Genomic_DNA"/>
</dbReference>
<evidence type="ECO:0000313" key="3">
    <source>
        <dbReference type="Proteomes" id="UP000663882"/>
    </source>
</evidence>
<proteinExistence type="predicted"/>
<protein>
    <submittedName>
        <fullName evidence="2">Uncharacterized protein</fullName>
    </submittedName>
</protein>